<comment type="caution">
    <text evidence="2">The sequence shown here is derived from an EMBL/GenBank/DDBJ whole genome shotgun (WGS) entry which is preliminary data.</text>
</comment>
<evidence type="ECO:0000313" key="3">
    <source>
        <dbReference type="Proteomes" id="UP000238479"/>
    </source>
</evidence>
<evidence type="ECO:0000313" key="2">
    <source>
        <dbReference type="EMBL" id="PRQ18470.1"/>
    </source>
</evidence>
<dbReference type="Gramene" id="PRQ18470">
    <property type="protein sequence ID" value="PRQ18470"/>
    <property type="gene ID" value="RchiOBHm_Chr7g0206381"/>
</dbReference>
<name>A0A2P6P965_ROSCH</name>
<dbReference type="Proteomes" id="UP000238479">
    <property type="component" value="Chromosome 7"/>
</dbReference>
<evidence type="ECO:0000256" key="1">
    <source>
        <dbReference type="SAM" id="Phobius"/>
    </source>
</evidence>
<proteinExistence type="predicted"/>
<keyword evidence="3" id="KW-1185">Reference proteome</keyword>
<gene>
    <name evidence="2" type="ORF">RchiOBHm_Chr7g0206381</name>
</gene>
<accession>A0A2P6P965</accession>
<keyword evidence="1" id="KW-0472">Membrane</keyword>
<feature type="transmembrane region" description="Helical" evidence="1">
    <location>
        <begin position="6"/>
        <end position="30"/>
    </location>
</feature>
<organism evidence="2 3">
    <name type="scientific">Rosa chinensis</name>
    <name type="common">China rose</name>
    <dbReference type="NCBI Taxonomy" id="74649"/>
    <lineage>
        <taxon>Eukaryota</taxon>
        <taxon>Viridiplantae</taxon>
        <taxon>Streptophyta</taxon>
        <taxon>Embryophyta</taxon>
        <taxon>Tracheophyta</taxon>
        <taxon>Spermatophyta</taxon>
        <taxon>Magnoliopsida</taxon>
        <taxon>eudicotyledons</taxon>
        <taxon>Gunneridae</taxon>
        <taxon>Pentapetalae</taxon>
        <taxon>rosids</taxon>
        <taxon>fabids</taxon>
        <taxon>Rosales</taxon>
        <taxon>Rosaceae</taxon>
        <taxon>Rosoideae</taxon>
        <taxon>Rosoideae incertae sedis</taxon>
        <taxon>Rosa</taxon>
    </lineage>
</organism>
<dbReference type="EMBL" id="PDCK01000045">
    <property type="protein sequence ID" value="PRQ18470.1"/>
    <property type="molecule type" value="Genomic_DNA"/>
</dbReference>
<keyword evidence="1" id="KW-1133">Transmembrane helix</keyword>
<keyword evidence="1" id="KW-0812">Transmembrane</keyword>
<reference evidence="2 3" key="1">
    <citation type="journal article" date="2018" name="Nat. Genet.">
        <title>The Rosa genome provides new insights in the design of modern roses.</title>
        <authorList>
            <person name="Bendahmane M."/>
        </authorList>
    </citation>
    <scope>NUCLEOTIDE SEQUENCE [LARGE SCALE GENOMIC DNA]</scope>
    <source>
        <strain evidence="3">cv. Old Blush</strain>
    </source>
</reference>
<sequence>MDFSSLSLFFLSLISCLWCCLMCIDIYLCVTSHGFRVLKPKFSFIWFYVWFRFFPP</sequence>
<dbReference type="AlphaFoldDB" id="A0A2P6P965"/>
<protein>
    <submittedName>
        <fullName evidence="2">Uncharacterized protein</fullName>
    </submittedName>
</protein>